<dbReference type="CDD" id="cd01335">
    <property type="entry name" value="Radical_SAM"/>
    <property type="match status" value="1"/>
</dbReference>
<dbReference type="InterPro" id="IPR007197">
    <property type="entry name" value="rSAM"/>
</dbReference>
<keyword evidence="3" id="KW-0408">Iron</keyword>
<reference evidence="7 8" key="1">
    <citation type="journal article" date="2021" name="Int. J. Syst. Evol. Microbiol.">
        <title>Reticulibacter mediterranei gen. nov., sp. nov., within the new family Reticulibacteraceae fam. nov., and Ktedonospora formicarum gen. nov., sp. nov., Ktedonobacter robiniae sp. nov., Dictyobacter formicarum sp. nov. and Dictyobacter arantiisoli sp. nov., belonging to the class Ktedonobacteria.</title>
        <authorList>
            <person name="Yabe S."/>
            <person name="Zheng Y."/>
            <person name="Wang C.M."/>
            <person name="Sakai Y."/>
            <person name="Abe K."/>
            <person name="Yokota A."/>
            <person name="Donadio S."/>
            <person name="Cavaletti L."/>
            <person name="Monciardini P."/>
        </authorList>
    </citation>
    <scope>NUCLEOTIDE SEQUENCE [LARGE SCALE GENOMIC DNA]</scope>
    <source>
        <strain evidence="7 8">SOSP1-30</strain>
    </source>
</reference>
<dbReference type="Proteomes" id="UP000654345">
    <property type="component" value="Unassembled WGS sequence"/>
</dbReference>
<evidence type="ECO:0000256" key="1">
    <source>
        <dbReference type="ARBA" id="ARBA00022691"/>
    </source>
</evidence>
<dbReference type="RefSeq" id="WP_201371937.1">
    <property type="nucleotide sequence ID" value="NZ_BNJG01000001.1"/>
</dbReference>
<dbReference type="PANTHER" id="PTHR43306">
    <property type="entry name" value="7,8-DIHYDRO-6-HYDROXYMETHYLPTERIN DIMETHYLTRANSFERASE"/>
    <property type="match status" value="1"/>
</dbReference>
<dbReference type="PROSITE" id="PS51918">
    <property type="entry name" value="RADICAL_SAM"/>
    <property type="match status" value="1"/>
</dbReference>
<dbReference type="InterPro" id="IPR034474">
    <property type="entry name" value="Methyltransferase_Class_D"/>
</dbReference>
<comment type="caution">
    <text evidence="7">The sequence shown here is derived from an EMBL/GenBank/DDBJ whole genome shotgun (WGS) entry which is preliminary data.</text>
</comment>
<keyword evidence="8" id="KW-1185">Reference proteome</keyword>
<dbReference type="InterPro" id="IPR058240">
    <property type="entry name" value="rSAM_sf"/>
</dbReference>
<protein>
    <recommendedName>
        <fullName evidence="6">Radical SAM core domain-containing protein</fullName>
    </recommendedName>
</protein>
<keyword evidence="1" id="KW-0949">S-adenosyl-L-methionine</keyword>
<evidence type="ECO:0000256" key="2">
    <source>
        <dbReference type="ARBA" id="ARBA00022723"/>
    </source>
</evidence>
<keyword evidence="2" id="KW-0479">Metal-binding</keyword>
<evidence type="ECO:0000256" key="5">
    <source>
        <dbReference type="SAM" id="MobiDB-lite"/>
    </source>
</evidence>
<evidence type="ECO:0000256" key="3">
    <source>
        <dbReference type="ARBA" id="ARBA00023004"/>
    </source>
</evidence>
<dbReference type="SFLD" id="SFLDG01067">
    <property type="entry name" value="SPASM/twitch_domain_containing"/>
    <property type="match status" value="1"/>
</dbReference>
<evidence type="ECO:0000313" key="7">
    <source>
        <dbReference type="EMBL" id="GHO55339.1"/>
    </source>
</evidence>
<evidence type="ECO:0000256" key="4">
    <source>
        <dbReference type="ARBA" id="ARBA00023014"/>
    </source>
</evidence>
<organism evidence="7 8">
    <name type="scientific">Ktedonobacter robiniae</name>
    <dbReference type="NCBI Taxonomy" id="2778365"/>
    <lineage>
        <taxon>Bacteria</taxon>
        <taxon>Bacillati</taxon>
        <taxon>Chloroflexota</taxon>
        <taxon>Ktedonobacteria</taxon>
        <taxon>Ktedonobacterales</taxon>
        <taxon>Ktedonobacteraceae</taxon>
        <taxon>Ktedonobacter</taxon>
    </lineage>
</organism>
<evidence type="ECO:0000259" key="6">
    <source>
        <dbReference type="PROSITE" id="PS51918"/>
    </source>
</evidence>
<dbReference type="Pfam" id="PF23545">
    <property type="entry name" value="Zn_ribbon_HMPTM"/>
    <property type="match status" value="1"/>
</dbReference>
<dbReference type="Pfam" id="PF04055">
    <property type="entry name" value="Radical_SAM"/>
    <property type="match status" value="1"/>
</dbReference>
<dbReference type="PANTHER" id="PTHR43306:SF1">
    <property type="entry name" value="7,8-DIHYDRO-6-HYDROXYMETHYLPTERIN DIMETHYLTRANSFERASE"/>
    <property type="match status" value="1"/>
</dbReference>
<sequence length="542" mass="60154">MNTQSHSISNPSGEASPDAQVAGGLAQHVAPRKKKDVDYIFYELTRSICPECRRVIDAHILLRDNKVYMRKRCPEHGTFEGLVYSDAKAYMANARFNKPGTLPLAFSTEIQHGCPHDCGLCPDHQQHACLGIIEVNSACNMDCPLCFADAGAGFNLTLEEVEGILDHLVETEGNPEVVQFSGGEPSIHPQIIEMMKAAKQRQIKYVMLNTNGKRIADDDAFLEQLNEVRPSIYFQFDGLASETYRILRGEAGILPQKLRALDRLAQIGLGVVLVPAIDRFVNLHEVGDIVQFAMKHPAVRGINFQPAFQSGRHGEHDPMERLTIPDILKALEVQTKGTFAVSDFVPVPCCFPTCNSVTYALIDGETVLPLPRVLNVEDYLDYITNRVVPDLGKDIQTALEGLWSSSAVPGSEKAAQQFAISCTACGLPDGLDLGAFTQNIFMIMLQDFMDPWTFNQKNLMKCCKEILLPDGKQIPFCAYNNVGYREQARLQLQARERERNKARRAGIPYAPAPLTFTFEQKQQNDVIQVTPPGKGLAHEPRA</sequence>
<proteinExistence type="predicted"/>
<feature type="domain" description="Radical SAM core" evidence="6">
    <location>
        <begin position="122"/>
        <end position="340"/>
    </location>
</feature>
<dbReference type="SFLD" id="SFLDS00029">
    <property type="entry name" value="Radical_SAM"/>
    <property type="match status" value="1"/>
</dbReference>
<dbReference type="Gene3D" id="3.20.20.70">
    <property type="entry name" value="Aldolase class I"/>
    <property type="match status" value="1"/>
</dbReference>
<dbReference type="SUPFAM" id="SSF102114">
    <property type="entry name" value="Radical SAM enzymes"/>
    <property type="match status" value="1"/>
</dbReference>
<feature type="region of interest" description="Disordered" evidence="5">
    <location>
        <begin position="1"/>
        <end position="27"/>
    </location>
</feature>
<gene>
    <name evidence="7" type="ORF">KSB_38140</name>
</gene>
<dbReference type="EMBL" id="BNJG01000001">
    <property type="protein sequence ID" value="GHO55339.1"/>
    <property type="molecule type" value="Genomic_DNA"/>
</dbReference>
<evidence type="ECO:0000313" key="8">
    <source>
        <dbReference type="Proteomes" id="UP000654345"/>
    </source>
</evidence>
<dbReference type="InterPro" id="IPR013785">
    <property type="entry name" value="Aldolase_TIM"/>
</dbReference>
<dbReference type="SFLD" id="SFLDG01100">
    <property type="entry name" value="methyltransferase_(Class_D)"/>
    <property type="match status" value="1"/>
</dbReference>
<keyword evidence="4" id="KW-0411">Iron-sulfur</keyword>
<feature type="compositionally biased region" description="Polar residues" evidence="5">
    <location>
        <begin position="1"/>
        <end position="13"/>
    </location>
</feature>
<accession>A0ABQ3URB9</accession>
<dbReference type="InterPro" id="IPR056488">
    <property type="entry name" value="Zn_ribbon_HMPTM"/>
</dbReference>
<name>A0ABQ3URB9_9CHLR</name>